<evidence type="ECO:0000313" key="7">
    <source>
        <dbReference type="Proteomes" id="UP000823388"/>
    </source>
</evidence>
<dbReference type="AlphaFoldDB" id="A0A8T0RR81"/>
<reference evidence="6" key="1">
    <citation type="submission" date="2020-05" db="EMBL/GenBank/DDBJ databases">
        <title>WGS assembly of Panicum virgatum.</title>
        <authorList>
            <person name="Lovell J.T."/>
            <person name="Jenkins J."/>
            <person name="Shu S."/>
            <person name="Juenger T.E."/>
            <person name="Schmutz J."/>
        </authorList>
    </citation>
    <scope>NUCLEOTIDE SEQUENCE</scope>
    <source>
        <strain evidence="6">AP13</strain>
    </source>
</reference>
<dbReference type="GO" id="GO:0008270">
    <property type="term" value="F:zinc ion binding"/>
    <property type="evidence" value="ECO:0007669"/>
    <property type="project" value="UniProtKB-KW"/>
</dbReference>
<accession>A0A8T0RR81</accession>
<dbReference type="PROSITE" id="PS51999">
    <property type="entry name" value="ZF_GRF"/>
    <property type="match status" value="1"/>
</dbReference>
<dbReference type="Pfam" id="PF06839">
    <property type="entry name" value="Zn_ribbon_GRF"/>
    <property type="match status" value="1"/>
</dbReference>
<dbReference type="Proteomes" id="UP000823388">
    <property type="component" value="Chromosome 5N"/>
</dbReference>
<evidence type="ECO:0000256" key="1">
    <source>
        <dbReference type="ARBA" id="ARBA00022723"/>
    </source>
</evidence>
<name>A0A8T0RR81_PANVG</name>
<dbReference type="InterPro" id="IPR010666">
    <property type="entry name" value="Znf_GRF"/>
</dbReference>
<sequence length="99" mass="11074">MSSSAGLGPCNGDGWRRQSPIPYRRGPFNYEPSVNCHCGTKAALWISWSDDNPGRRYLRCYNARSGGCGFMGWYDGPVDPFVATLLVDLRDAVWALKRE</sequence>
<evidence type="ECO:0000259" key="5">
    <source>
        <dbReference type="PROSITE" id="PS51999"/>
    </source>
</evidence>
<feature type="non-terminal residue" evidence="6">
    <location>
        <position position="99"/>
    </location>
</feature>
<keyword evidence="1" id="KW-0479">Metal-binding</keyword>
<keyword evidence="3" id="KW-0862">Zinc</keyword>
<organism evidence="6 7">
    <name type="scientific">Panicum virgatum</name>
    <name type="common">Blackwell switchgrass</name>
    <dbReference type="NCBI Taxonomy" id="38727"/>
    <lineage>
        <taxon>Eukaryota</taxon>
        <taxon>Viridiplantae</taxon>
        <taxon>Streptophyta</taxon>
        <taxon>Embryophyta</taxon>
        <taxon>Tracheophyta</taxon>
        <taxon>Spermatophyta</taxon>
        <taxon>Magnoliopsida</taxon>
        <taxon>Liliopsida</taxon>
        <taxon>Poales</taxon>
        <taxon>Poaceae</taxon>
        <taxon>PACMAD clade</taxon>
        <taxon>Panicoideae</taxon>
        <taxon>Panicodae</taxon>
        <taxon>Paniceae</taxon>
        <taxon>Panicinae</taxon>
        <taxon>Panicum</taxon>
        <taxon>Panicum sect. Hiantes</taxon>
    </lineage>
</organism>
<gene>
    <name evidence="6" type="ORF">PVAP13_5NG137000</name>
</gene>
<dbReference type="PANTHER" id="PTHR33248">
    <property type="entry name" value="ZINC ION-BINDING PROTEIN"/>
    <property type="match status" value="1"/>
</dbReference>
<proteinExistence type="predicted"/>
<feature type="domain" description="GRF-type" evidence="5">
    <location>
        <begin position="36"/>
        <end position="77"/>
    </location>
</feature>
<protein>
    <recommendedName>
        <fullName evidence="5">GRF-type domain-containing protein</fullName>
    </recommendedName>
</protein>
<evidence type="ECO:0000313" key="6">
    <source>
        <dbReference type="EMBL" id="KAG2587358.1"/>
    </source>
</evidence>
<evidence type="ECO:0000256" key="2">
    <source>
        <dbReference type="ARBA" id="ARBA00022771"/>
    </source>
</evidence>
<evidence type="ECO:0000256" key="4">
    <source>
        <dbReference type="PROSITE-ProRule" id="PRU01343"/>
    </source>
</evidence>
<keyword evidence="7" id="KW-1185">Reference proteome</keyword>
<comment type="caution">
    <text evidence="6">The sequence shown here is derived from an EMBL/GenBank/DDBJ whole genome shotgun (WGS) entry which is preliminary data.</text>
</comment>
<dbReference type="EMBL" id="CM029046">
    <property type="protein sequence ID" value="KAG2587358.1"/>
    <property type="molecule type" value="Genomic_DNA"/>
</dbReference>
<evidence type="ECO:0000256" key="3">
    <source>
        <dbReference type="ARBA" id="ARBA00022833"/>
    </source>
</evidence>
<keyword evidence="2 4" id="KW-0863">Zinc-finger</keyword>